<sequence>MLKIARDCGLYLTDEQEDFLLEVTAYNLKGRYPDYKQSFARKATRDFTATRIEQIKEMQQWLKAQVAG</sequence>
<comment type="caution">
    <text evidence="1">The sequence shown here is derived from an EMBL/GenBank/DDBJ whole genome shotgun (WGS) entry which is preliminary data.</text>
</comment>
<proteinExistence type="predicted"/>
<dbReference type="AlphaFoldDB" id="A0A7C2XZ89"/>
<gene>
    <name evidence="1" type="ORF">ENN98_04275</name>
</gene>
<name>A0A7C2XZ89_9BACT</name>
<evidence type="ECO:0008006" key="2">
    <source>
        <dbReference type="Google" id="ProtNLM"/>
    </source>
</evidence>
<accession>A0A7C2XZ89</accession>
<dbReference type="EMBL" id="DSDS01000097">
    <property type="protein sequence ID" value="HET97899.1"/>
    <property type="molecule type" value="Genomic_DNA"/>
</dbReference>
<protein>
    <recommendedName>
        <fullName evidence="2">HEPN domain-containing protein</fullName>
    </recommendedName>
</protein>
<reference evidence="1" key="1">
    <citation type="journal article" date="2020" name="mSystems">
        <title>Genome- and Community-Level Interaction Insights into Carbon Utilization and Element Cycling Functions of Hydrothermarchaeota in Hydrothermal Sediment.</title>
        <authorList>
            <person name="Zhou Z."/>
            <person name="Liu Y."/>
            <person name="Xu W."/>
            <person name="Pan J."/>
            <person name="Luo Z.H."/>
            <person name="Li M."/>
        </authorList>
    </citation>
    <scope>NUCLEOTIDE SEQUENCE [LARGE SCALE GENOMIC DNA]</scope>
    <source>
        <strain evidence="1">SpSt-1224</strain>
    </source>
</reference>
<organism evidence="1">
    <name type="scientific">Desulfurivibrio alkaliphilus</name>
    <dbReference type="NCBI Taxonomy" id="427923"/>
    <lineage>
        <taxon>Bacteria</taxon>
        <taxon>Pseudomonadati</taxon>
        <taxon>Thermodesulfobacteriota</taxon>
        <taxon>Desulfobulbia</taxon>
        <taxon>Desulfobulbales</taxon>
        <taxon>Desulfobulbaceae</taxon>
        <taxon>Desulfurivibrio</taxon>
    </lineage>
</organism>
<dbReference type="Proteomes" id="UP000885986">
    <property type="component" value="Unassembled WGS sequence"/>
</dbReference>
<evidence type="ECO:0000313" key="1">
    <source>
        <dbReference type="EMBL" id="HET97899.1"/>
    </source>
</evidence>